<accession>A0A6A6DY92</accession>
<proteinExistence type="predicted"/>
<keyword evidence="2" id="KW-1185">Reference proteome</keyword>
<sequence length="218" mass="23604">MQSCSVSQYPQAPITVTVIIQMFCTNRISNLSPSPLYAPHTHVALLDSCQLSCLSSPYPTLHSPQKTLNAFSSCFTASPIKQPAEGCTQVSITEKSDAARVGFIRVLQSSSVPAAHNIAGCGFGYLEVLFKLLKRVRDALHLAKICDRESSRALRSLAAIASALRALGGRLRAELKNTSFFEYLTSCKISEDKIHVKIYVLKSNEFCSGCFGVLAGIA</sequence>
<protein>
    <submittedName>
        <fullName evidence="1">Uncharacterized protein</fullName>
    </submittedName>
</protein>
<dbReference type="AlphaFoldDB" id="A0A6A6DY92"/>
<dbReference type="EMBL" id="ML994643">
    <property type="protein sequence ID" value="KAF2183342.1"/>
    <property type="molecule type" value="Genomic_DNA"/>
</dbReference>
<reference evidence="1" key="1">
    <citation type="journal article" date="2020" name="Stud. Mycol.">
        <title>101 Dothideomycetes genomes: a test case for predicting lifestyles and emergence of pathogens.</title>
        <authorList>
            <person name="Haridas S."/>
            <person name="Albert R."/>
            <person name="Binder M."/>
            <person name="Bloem J."/>
            <person name="Labutti K."/>
            <person name="Salamov A."/>
            <person name="Andreopoulos B."/>
            <person name="Baker S."/>
            <person name="Barry K."/>
            <person name="Bills G."/>
            <person name="Bluhm B."/>
            <person name="Cannon C."/>
            <person name="Castanera R."/>
            <person name="Culley D."/>
            <person name="Daum C."/>
            <person name="Ezra D."/>
            <person name="Gonzalez J."/>
            <person name="Henrissat B."/>
            <person name="Kuo A."/>
            <person name="Liang C."/>
            <person name="Lipzen A."/>
            <person name="Lutzoni F."/>
            <person name="Magnuson J."/>
            <person name="Mondo S."/>
            <person name="Nolan M."/>
            <person name="Ohm R."/>
            <person name="Pangilinan J."/>
            <person name="Park H.-J."/>
            <person name="Ramirez L."/>
            <person name="Alfaro M."/>
            <person name="Sun H."/>
            <person name="Tritt A."/>
            <person name="Yoshinaga Y."/>
            <person name="Zwiers L.-H."/>
            <person name="Turgeon B."/>
            <person name="Goodwin S."/>
            <person name="Spatafora J."/>
            <person name="Crous P."/>
            <person name="Grigoriev I."/>
        </authorList>
    </citation>
    <scope>NUCLEOTIDE SEQUENCE</scope>
    <source>
        <strain evidence="1">CBS 207.26</strain>
    </source>
</reference>
<dbReference type="Proteomes" id="UP000800200">
    <property type="component" value="Unassembled WGS sequence"/>
</dbReference>
<gene>
    <name evidence="1" type="ORF">K469DRAFT_710860</name>
</gene>
<organism evidence="1 2">
    <name type="scientific">Zopfia rhizophila CBS 207.26</name>
    <dbReference type="NCBI Taxonomy" id="1314779"/>
    <lineage>
        <taxon>Eukaryota</taxon>
        <taxon>Fungi</taxon>
        <taxon>Dikarya</taxon>
        <taxon>Ascomycota</taxon>
        <taxon>Pezizomycotina</taxon>
        <taxon>Dothideomycetes</taxon>
        <taxon>Dothideomycetes incertae sedis</taxon>
        <taxon>Zopfiaceae</taxon>
        <taxon>Zopfia</taxon>
    </lineage>
</organism>
<evidence type="ECO:0000313" key="2">
    <source>
        <dbReference type="Proteomes" id="UP000800200"/>
    </source>
</evidence>
<name>A0A6A6DY92_9PEZI</name>
<evidence type="ECO:0000313" key="1">
    <source>
        <dbReference type="EMBL" id="KAF2183342.1"/>
    </source>
</evidence>